<dbReference type="InterPro" id="IPR000873">
    <property type="entry name" value="AMP-dep_synth/lig_dom"/>
</dbReference>
<dbReference type="GeneID" id="106819493"/>
<dbReference type="PANTHER" id="PTHR24096:SF422">
    <property type="entry name" value="BCDNA.GH02901"/>
    <property type="match status" value="1"/>
</dbReference>
<protein>
    <submittedName>
        <fullName evidence="5">4-coumarate--CoA ligase 3-like</fullName>
    </submittedName>
</protein>
<dbReference type="SUPFAM" id="SSF56801">
    <property type="entry name" value="Acetyl-CoA synthetase-like"/>
    <property type="match status" value="1"/>
</dbReference>
<proteinExistence type="predicted"/>
<gene>
    <name evidence="5" type="primary">LOC106819493</name>
</gene>
<sequence length="281" mass="30995">MSKLDYNFTKFFYIEDEVLYQLKDSATRWLITVPENTQRAQRAAVKSNTMKEIFVFGEADGFLPFRTLMEDEGAFYSAPVNVDCAESIALLMYSSGTTGLPKGVMLTPRNLVAVMEVMKLLGSAIKSKDNTPILGATNEVVLGVMPFYHVSGLNASVISSLMTGSAVAVLPRFRPRLFLATIEKYKIKKLSLVPPLVLFLAKHPLVDKYDLSHIQLITCGAAPLSKELAETVINRLGGKAQLNLFQAYGMTETTLATHVMMNTASDKYNSVGELMCNLECK</sequence>
<dbReference type="RefSeq" id="XP_014679601.1">
    <property type="nucleotide sequence ID" value="XM_014824115.1"/>
</dbReference>
<comment type="subcellular location">
    <subcellularLocation>
        <location evidence="1">Peroxisome</location>
    </subcellularLocation>
</comment>
<feature type="domain" description="AMP-dependent synthetase/ligase" evidence="3">
    <location>
        <begin position="15"/>
        <end position="281"/>
    </location>
</feature>
<dbReference type="PROSITE" id="PS00455">
    <property type="entry name" value="AMP_BINDING"/>
    <property type="match status" value="1"/>
</dbReference>
<organism evidence="4 5">
    <name type="scientific">Priapulus caudatus</name>
    <name type="common">Priapulid worm</name>
    <dbReference type="NCBI Taxonomy" id="37621"/>
    <lineage>
        <taxon>Eukaryota</taxon>
        <taxon>Metazoa</taxon>
        <taxon>Ecdysozoa</taxon>
        <taxon>Scalidophora</taxon>
        <taxon>Priapulida</taxon>
        <taxon>Priapulimorpha</taxon>
        <taxon>Priapulimorphida</taxon>
        <taxon>Priapulidae</taxon>
        <taxon>Priapulus</taxon>
    </lineage>
</organism>
<dbReference type="Proteomes" id="UP000695022">
    <property type="component" value="Unplaced"/>
</dbReference>
<name>A0ABM1F580_PRICU</name>
<accession>A0ABM1F580</accession>
<keyword evidence="4" id="KW-1185">Reference proteome</keyword>
<dbReference type="InterPro" id="IPR020845">
    <property type="entry name" value="AMP-binding_CS"/>
</dbReference>
<dbReference type="PANTHER" id="PTHR24096">
    <property type="entry name" value="LONG-CHAIN-FATTY-ACID--COA LIGASE"/>
    <property type="match status" value="1"/>
</dbReference>
<evidence type="ECO:0000313" key="5">
    <source>
        <dbReference type="RefSeq" id="XP_014679601.1"/>
    </source>
</evidence>
<evidence type="ECO:0000259" key="3">
    <source>
        <dbReference type="Pfam" id="PF00501"/>
    </source>
</evidence>
<dbReference type="Pfam" id="PF00501">
    <property type="entry name" value="AMP-binding"/>
    <property type="match status" value="1"/>
</dbReference>
<keyword evidence="2" id="KW-0576">Peroxisome</keyword>
<feature type="non-terminal residue" evidence="5">
    <location>
        <position position="281"/>
    </location>
</feature>
<evidence type="ECO:0000313" key="4">
    <source>
        <dbReference type="Proteomes" id="UP000695022"/>
    </source>
</evidence>
<evidence type="ECO:0000256" key="2">
    <source>
        <dbReference type="ARBA" id="ARBA00023140"/>
    </source>
</evidence>
<dbReference type="Gene3D" id="3.40.50.980">
    <property type="match status" value="2"/>
</dbReference>
<evidence type="ECO:0000256" key="1">
    <source>
        <dbReference type="ARBA" id="ARBA00004275"/>
    </source>
</evidence>
<dbReference type="Gene3D" id="2.30.38.10">
    <property type="entry name" value="Luciferase, Domain 3"/>
    <property type="match status" value="1"/>
</dbReference>
<reference evidence="5" key="1">
    <citation type="submission" date="2025-08" db="UniProtKB">
        <authorList>
            <consortium name="RefSeq"/>
        </authorList>
    </citation>
    <scope>IDENTIFICATION</scope>
</reference>